<gene>
    <name evidence="1" type="ORF">FEMY_20830</name>
</gene>
<evidence type="ECO:0000313" key="1">
    <source>
        <dbReference type="EMBL" id="KXW57387.1"/>
    </source>
</evidence>
<dbReference type="STRING" id="1789004.FEMY_20830"/>
<comment type="caution">
    <text evidence="1">The sequence shown here is derived from an EMBL/GenBank/DDBJ whole genome shotgun (WGS) entry which is preliminary data.</text>
</comment>
<name>A0A149VVY8_9PROT</name>
<dbReference type="Proteomes" id="UP000075653">
    <property type="component" value="Unassembled WGS sequence"/>
</dbReference>
<accession>A0A149VVY8</accession>
<proteinExistence type="predicted"/>
<evidence type="ECO:0000313" key="2">
    <source>
        <dbReference type="Proteomes" id="UP000075653"/>
    </source>
</evidence>
<dbReference type="AlphaFoldDB" id="A0A149VVY8"/>
<keyword evidence="2" id="KW-1185">Reference proteome</keyword>
<protein>
    <submittedName>
        <fullName evidence="1">Uncharacterized protein</fullName>
    </submittedName>
</protein>
<sequence>MGGGKGMPGLIGQSSMSSSLGFSFAPRLFLLVDLRKSR</sequence>
<organism evidence="1 2">
    <name type="scientific">Ferrovum myxofaciens</name>
    <dbReference type="NCBI Taxonomy" id="416213"/>
    <lineage>
        <taxon>Bacteria</taxon>
        <taxon>Pseudomonadati</taxon>
        <taxon>Pseudomonadota</taxon>
        <taxon>Betaproteobacteria</taxon>
        <taxon>Ferrovales</taxon>
        <taxon>Ferrovaceae</taxon>
        <taxon>Ferrovum</taxon>
    </lineage>
</organism>
<reference evidence="1 2" key="1">
    <citation type="submission" date="2016-01" db="EMBL/GenBank/DDBJ databases">
        <title>Genome sequence of the acidophilic iron oxidising Ferrovum strain Z-31.</title>
        <authorList>
            <person name="Poehlein A."/>
            <person name="Ullrich S.R."/>
            <person name="Schloemann M."/>
            <person name="Muehling M."/>
            <person name="Daniel R."/>
        </authorList>
    </citation>
    <scope>NUCLEOTIDE SEQUENCE [LARGE SCALE GENOMIC DNA]</scope>
    <source>
        <strain evidence="1 2">Z-31</strain>
    </source>
</reference>
<dbReference type="EMBL" id="LRRD01000064">
    <property type="protein sequence ID" value="KXW57387.1"/>
    <property type="molecule type" value="Genomic_DNA"/>
</dbReference>
<dbReference type="PATRIC" id="fig|1789004.3.peg.2156"/>